<name>A0A397TVW5_9GLOM</name>
<proteinExistence type="predicted"/>
<sequence>MSHNIEKSPLIHFLVVLALLLVLALLINPVFWSFIAIIHVFAFVLQLVVKICTSSIEILLLIARYVLKAGSSCTSTNGYREFVRNLNGAQMHLVLTIGVGFGAHKFYDLVEEHPKFRLQLYIPDEPEIMPRRERSGMRLKTQSLPIYIRYRPHVPSPLGPNYIEEWKELIDFYLSKRYATEISGLTTTEEINELTTQTSKKTRYMRTKKQFDSRDVKELDLLGFPALTCKFSKEKNKLVQQNRTNLSPQETLNAARAQLRRRLRRHKK</sequence>
<gene>
    <name evidence="2" type="ORF">C1645_747372</name>
</gene>
<evidence type="ECO:0000313" key="3">
    <source>
        <dbReference type="Proteomes" id="UP000265703"/>
    </source>
</evidence>
<accession>A0A397TVW5</accession>
<keyword evidence="1" id="KW-0472">Membrane</keyword>
<feature type="transmembrane region" description="Helical" evidence="1">
    <location>
        <begin position="37"/>
        <end position="62"/>
    </location>
</feature>
<feature type="transmembrane region" description="Helical" evidence="1">
    <location>
        <begin position="12"/>
        <end position="31"/>
    </location>
</feature>
<dbReference type="EMBL" id="QKYT01000005">
    <property type="protein sequence ID" value="RIA99301.1"/>
    <property type="molecule type" value="Genomic_DNA"/>
</dbReference>
<protein>
    <submittedName>
        <fullName evidence="2">Uncharacterized protein</fullName>
    </submittedName>
</protein>
<keyword evidence="1" id="KW-1133">Transmembrane helix</keyword>
<keyword evidence="3" id="KW-1185">Reference proteome</keyword>
<reference evidence="2 3" key="1">
    <citation type="submission" date="2018-06" db="EMBL/GenBank/DDBJ databases">
        <title>Comparative genomics reveals the genomic features of Rhizophagus irregularis, R. cerebriforme, R. diaphanum and Gigaspora rosea, and their symbiotic lifestyle signature.</title>
        <authorList>
            <person name="Morin E."/>
            <person name="San Clemente H."/>
            <person name="Chen E.C.H."/>
            <person name="De La Providencia I."/>
            <person name="Hainaut M."/>
            <person name="Kuo A."/>
            <person name="Kohler A."/>
            <person name="Murat C."/>
            <person name="Tang N."/>
            <person name="Roy S."/>
            <person name="Loubradou J."/>
            <person name="Henrissat B."/>
            <person name="Grigoriev I.V."/>
            <person name="Corradi N."/>
            <person name="Roux C."/>
            <person name="Martin F.M."/>
        </authorList>
    </citation>
    <scope>NUCLEOTIDE SEQUENCE [LARGE SCALE GENOMIC DNA]</scope>
    <source>
        <strain evidence="2 3">DAOM 227022</strain>
    </source>
</reference>
<evidence type="ECO:0000313" key="2">
    <source>
        <dbReference type="EMBL" id="RIA99301.1"/>
    </source>
</evidence>
<organism evidence="2 3">
    <name type="scientific">Glomus cerebriforme</name>
    <dbReference type="NCBI Taxonomy" id="658196"/>
    <lineage>
        <taxon>Eukaryota</taxon>
        <taxon>Fungi</taxon>
        <taxon>Fungi incertae sedis</taxon>
        <taxon>Mucoromycota</taxon>
        <taxon>Glomeromycotina</taxon>
        <taxon>Glomeromycetes</taxon>
        <taxon>Glomerales</taxon>
        <taxon>Glomeraceae</taxon>
        <taxon>Glomus</taxon>
    </lineage>
</organism>
<dbReference type="AlphaFoldDB" id="A0A397TVW5"/>
<keyword evidence="1" id="KW-0812">Transmembrane</keyword>
<dbReference type="OrthoDB" id="2334309at2759"/>
<dbReference type="Proteomes" id="UP000265703">
    <property type="component" value="Unassembled WGS sequence"/>
</dbReference>
<evidence type="ECO:0000256" key="1">
    <source>
        <dbReference type="SAM" id="Phobius"/>
    </source>
</evidence>
<comment type="caution">
    <text evidence="2">The sequence shown here is derived from an EMBL/GenBank/DDBJ whole genome shotgun (WGS) entry which is preliminary data.</text>
</comment>